<feature type="transmembrane region" description="Helical" evidence="1">
    <location>
        <begin position="109"/>
        <end position="129"/>
    </location>
</feature>
<name>A0A2T0M3H1_9PSEU</name>
<evidence type="ECO:0000313" key="3">
    <source>
        <dbReference type="Proteomes" id="UP000238362"/>
    </source>
</evidence>
<dbReference type="Proteomes" id="UP000238362">
    <property type="component" value="Unassembled WGS sequence"/>
</dbReference>
<evidence type="ECO:0000256" key="1">
    <source>
        <dbReference type="SAM" id="Phobius"/>
    </source>
</evidence>
<keyword evidence="1" id="KW-0812">Transmembrane</keyword>
<proteinExistence type="predicted"/>
<dbReference type="AlphaFoldDB" id="A0A2T0M3H1"/>
<protein>
    <submittedName>
        <fullName evidence="2">Sulfoxide reductase heme-binding subunit YedZ</fullName>
    </submittedName>
</protein>
<dbReference type="RefSeq" id="WP_106176777.1">
    <property type="nucleotide sequence ID" value="NZ_PVNH01000001.1"/>
</dbReference>
<keyword evidence="1" id="KW-0472">Membrane</keyword>
<organism evidence="2 3">
    <name type="scientific">Prauserella shujinwangii</name>
    <dbReference type="NCBI Taxonomy" id="1453103"/>
    <lineage>
        <taxon>Bacteria</taxon>
        <taxon>Bacillati</taxon>
        <taxon>Actinomycetota</taxon>
        <taxon>Actinomycetes</taxon>
        <taxon>Pseudonocardiales</taxon>
        <taxon>Pseudonocardiaceae</taxon>
        <taxon>Prauserella</taxon>
    </lineage>
</organism>
<evidence type="ECO:0000313" key="2">
    <source>
        <dbReference type="EMBL" id="PRX51293.1"/>
    </source>
</evidence>
<feature type="transmembrane region" description="Helical" evidence="1">
    <location>
        <begin position="67"/>
        <end position="97"/>
    </location>
</feature>
<keyword evidence="3" id="KW-1185">Reference proteome</keyword>
<comment type="caution">
    <text evidence="2">The sequence shown here is derived from an EMBL/GenBank/DDBJ whole genome shotgun (WGS) entry which is preliminary data.</text>
</comment>
<keyword evidence="1" id="KW-1133">Transmembrane helix</keyword>
<sequence>MPDGWDQAVLHLTQPAADQGLRYVAAFSARLSYALMCLTLCWGVLTATGWVQHLCGRKAMRTGHTALATLAIAFGVVHAAGFLFVTAGTFSIARLAIPLLPGTLARHSMGIIGLELAIAVAVTASLLRWTTYRRWLWLHRLAYPAFALLVLHSLFGAIANGRLALLWLGGVTLLVPALTLAVLRFLPVRVLERIGLVEEQV</sequence>
<feature type="transmembrane region" description="Helical" evidence="1">
    <location>
        <begin position="141"/>
        <end position="159"/>
    </location>
</feature>
<reference evidence="2 3" key="1">
    <citation type="submission" date="2018-03" db="EMBL/GenBank/DDBJ databases">
        <title>Genomic Encyclopedia of Type Strains, Phase III (KMG-III): the genomes of soil and plant-associated and newly described type strains.</title>
        <authorList>
            <person name="Whitman W."/>
        </authorList>
    </citation>
    <scope>NUCLEOTIDE SEQUENCE [LARGE SCALE GENOMIC DNA]</scope>
    <source>
        <strain evidence="2 3">CGMCC 4.7125</strain>
    </source>
</reference>
<feature type="transmembrane region" description="Helical" evidence="1">
    <location>
        <begin position="31"/>
        <end position="55"/>
    </location>
</feature>
<dbReference type="OrthoDB" id="3668800at2"/>
<dbReference type="EMBL" id="PVNH01000001">
    <property type="protein sequence ID" value="PRX51293.1"/>
    <property type="molecule type" value="Genomic_DNA"/>
</dbReference>
<accession>A0A2T0M3H1</accession>
<gene>
    <name evidence="2" type="ORF">B0I33_101446</name>
</gene>
<feature type="transmembrane region" description="Helical" evidence="1">
    <location>
        <begin position="165"/>
        <end position="186"/>
    </location>
</feature>